<gene>
    <name evidence="2" type="ORF">E5162_06115</name>
</gene>
<keyword evidence="3" id="KW-1185">Reference proteome</keyword>
<reference evidence="2 3" key="1">
    <citation type="journal article" date="2013" name="Int. J. Syst. Evol. Microbiol.">
        <title>Marinicauda pacifica gen. nov., sp. nov., a prosthecate alphaproteobacterium of the family Hyphomonadaceae isolated from deep seawater.</title>
        <authorList>
            <person name="Zhang X.Y."/>
            <person name="Li G.W."/>
            <person name="Wang C.S."/>
            <person name="Zhang Y.J."/>
            <person name="Xu X.W."/>
            <person name="Li H."/>
            <person name="Liu A."/>
            <person name="Liu C."/>
            <person name="Xie B.B."/>
            <person name="Qin Q.L."/>
            <person name="Xu Z."/>
            <person name="Chen X.L."/>
            <person name="Zhou B.C."/>
            <person name="Zhang Y.Z."/>
        </authorList>
    </citation>
    <scope>NUCLEOTIDE SEQUENCE [LARGE SCALE GENOMIC DNA]</scope>
    <source>
        <strain evidence="2 3">P-1 km-3</strain>
    </source>
</reference>
<evidence type="ECO:0000313" key="3">
    <source>
        <dbReference type="Proteomes" id="UP000305451"/>
    </source>
</evidence>
<sequence length="79" mass="8373">MAQATARFVSPREDGSWDNKAANASRASSVHETQADAVEAAKTTLRNQGGGELSIQASNGQVREKVSVPGKQHARVLNQ</sequence>
<accession>A0A4S2HFZ1</accession>
<dbReference type="InterPro" id="IPR018691">
    <property type="entry name" value="DUF2188"/>
</dbReference>
<evidence type="ECO:0000313" key="2">
    <source>
        <dbReference type="EMBL" id="TGY94833.1"/>
    </source>
</evidence>
<dbReference type="RefSeq" id="WP_135944029.1">
    <property type="nucleotide sequence ID" value="NZ_BMEI01000001.1"/>
</dbReference>
<comment type="caution">
    <text evidence="2">The sequence shown here is derived from an EMBL/GenBank/DDBJ whole genome shotgun (WGS) entry which is preliminary data.</text>
</comment>
<feature type="region of interest" description="Disordered" evidence="1">
    <location>
        <begin position="48"/>
        <end position="79"/>
    </location>
</feature>
<dbReference type="OrthoDB" id="8858565at2"/>
<organism evidence="2 3">
    <name type="scientific">Marinicauda pacifica</name>
    <dbReference type="NCBI Taxonomy" id="1133559"/>
    <lineage>
        <taxon>Bacteria</taxon>
        <taxon>Pseudomonadati</taxon>
        <taxon>Pseudomonadota</taxon>
        <taxon>Alphaproteobacteria</taxon>
        <taxon>Maricaulales</taxon>
        <taxon>Maricaulaceae</taxon>
        <taxon>Marinicauda</taxon>
    </lineage>
</organism>
<dbReference type="Proteomes" id="UP000305451">
    <property type="component" value="Unassembled WGS sequence"/>
</dbReference>
<name>A0A4S2HFZ1_9PROT</name>
<dbReference type="Pfam" id="PF09954">
    <property type="entry name" value="DUF2188"/>
    <property type="match status" value="1"/>
</dbReference>
<feature type="region of interest" description="Disordered" evidence="1">
    <location>
        <begin position="1"/>
        <end position="34"/>
    </location>
</feature>
<dbReference type="AlphaFoldDB" id="A0A4S2HFZ1"/>
<proteinExistence type="predicted"/>
<evidence type="ECO:0000256" key="1">
    <source>
        <dbReference type="SAM" id="MobiDB-lite"/>
    </source>
</evidence>
<dbReference type="EMBL" id="SRXV01000001">
    <property type="protein sequence ID" value="TGY94833.1"/>
    <property type="molecule type" value="Genomic_DNA"/>
</dbReference>
<protein>
    <submittedName>
        <fullName evidence="2">DUF2188 domain-containing protein</fullName>
    </submittedName>
</protein>